<evidence type="ECO:0000313" key="2">
    <source>
        <dbReference type="EMBL" id="VDN57742.1"/>
    </source>
</evidence>
<feature type="transmembrane region" description="Helical" evidence="1">
    <location>
        <begin position="45"/>
        <end position="73"/>
    </location>
</feature>
<evidence type="ECO:0000313" key="5">
    <source>
        <dbReference type="WBParaSite" id="DME_0000371001-mRNA-1"/>
    </source>
</evidence>
<evidence type="ECO:0000256" key="1">
    <source>
        <dbReference type="SAM" id="Phobius"/>
    </source>
</evidence>
<gene>
    <name evidence="2" type="ORF">DME_LOCUS7715</name>
</gene>
<dbReference type="OrthoDB" id="5797421at2759"/>
<reference evidence="5" key="1">
    <citation type="submission" date="2017-02" db="UniProtKB">
        <authorList>
            <consortium name="WormBaseParasite"/>
        </authorList>
    </citation>
    <scope>IDENTIFICATION</scope>
</reference>
<keyword evidence="1" id="KW-1133">Transmembrane helix</keyword>
<keyword evidence="1" id="KW-0812">Transmembrane</keyword>
<keyword evidence="1" id="KW-0472">Membrane</keyword>
<evidence type="ECO:0000313" key="3">
    <source>
        <dbReference type="Proteomes" id="UP000038040"/>
    </source>
</evidence>
<keyword evidence="4" id="KW-1185">Reference proteome</keyword>
<reference evidence="2 4" key="2">
    <citation type="submission" date="2018-11" db="EMBL/GenBank/DDBJ databases">
        <authorList>
            <consortium name="Pathogen Informatics"/>
        </authorList>
    </citation>
    <scope>NUCLEOTIDE SEQUENCE [LARGE SCALE GENOMIC DNA]</scope>
</reference>
<dbReference type="Proteomes" id="UP000274756">
    <property type="component" value="Unassembled WGS sequence"/>
</dbReference>
<feature type="transmembrane region" description="Helical" evidence="1">
    <location>
        <begin position="6"/>
        <end position="24"/>
    </location>
</feature>
<accession>A0A0N4U9F2</accession>
<evidence type="ECO:0000313" key="4">
    <source>
        <dbReference type="Proteomes" id="UP000274756"/>
    </source>
</evidence>
<protein>
    <submittedName>
        <fullName evidence="2 5">Uncharacterized protein</fullName>
    </submittedName>
</protein>
<dbReference type="Proteomes" id="UP000038040">
    <property type="component" value="Unplaced"/>
</dbReference>
<dbReference type="AlphaFoldDB" id="A0A0N4U9F2"/>
<dbReference type="EMBL" id="UYYG01001162">
    <property type="protein sequence ID" value="VDN57742.1"/>
    <property type="molecule type" value="Genomic_DNA"/>
</dbReference>
<organism evidence="3 5">
    <name type="scientific">Dracunculus medinensis</name>
    <name type="common">Guinea worm</name>
    <dbReference type="NCBI Taxonomy" id="318479"/>
    <lineage>
        <taxon>Eukaryota</taxon>
        <taxon>Metazoa</taxon>
        <taxon>Ecdysozoa</taxon>
        <taxon>Nematoda</taxon>
        <taxon>Chromadorea</taxon>
        <taxon>Rhabditida</taxon>
        <taxon>Spirurina</taxon>
        <taxon>Dracunculoidea</taxon>
        <taxon>Dracunculidae</taxon>
        <taxon>Dracunculus</taxon>
    </lineage>
</organism>
<proteinExistence type="predicted"/>
<dbReference type="WBParaSite" id="DME_0000371001-mRNA-1">
    <property type="protein sequence ID" value="DME_0000371001-mRNA-1"/>
    <property type="gene ID" value="DME_0000371001"/>
</dbReference>
<sequence>MKLLYLLEQIFKISSVFCLIVASFERFRITRHWTFTGFGVRTRWIILFFILFFAVVFKIFTVSVSFLTTIFYICIHI</sequence>
<name>A0A0N4U9F2_DRAME</name>